<organism evidence="3">
    <name type="scientific">Taenia asiatica</name>
    <name type="common">Asian tapeworm</name>
    <dbReference type="NCBI Taxonomy" id="60517"/>
    <lineage>
        <taxon>Eukaryota</taxon>
        <taxon>Metazoa</taxon>
        <taxon>Spiralia</taxon>
        <taxon>Lophotrochozoa</taxon>
        <taxon>Platyhelminthes</taxon>
        <taxon>Cestoda</taxon>
        <taxon>Eucestoda</taxon>
        <taxon>Cyclophyllidea</taxon>
        <taxon>Taeniidae</taxon>
        <taxon>Taenia</taxon>
    </lineage>
</organism>
<proteinExistence type="predicted"/>
<evidence type="ECO:0000313" key="1">
    <source>
        <dbReference type="EMBL" id="VDK38571.1"/>
    </source>
</evidence>
<dbReference type="Proteomes" id="UP000282613">
    <property type="component" value="Unassembled WGS sequence"/>
</dbReference>
<dbReference type="EMBL" id="UYRS01018634">
    <property type="protein sequence ID" value="VDK38571.1"/>
    <property type="molecule type" value="Genomic_DNA"/>
</dbReference>
<name>A0A158R9N8_TAEAS</name>
<evidence type="ECO:0000313" key="2">
    <source>
        <dbReference type="Proteomes" id="UP000282613"/>
    </source>
</evidence>
<protein>
    <submittedName>
        <fullName evidence="1 3">Uncharacterized protein</fullName>
    </submittedName>
</protein>
<keyword evidence="2" id="KW-1185">Reference proteome</keyword>
<evidence type="ECO:0000313" key="3">
    <source>
        <dbReference type="WBParaSite" id="TASK_0000754501-mRNA-1"/>
    </source>
</evidence>
<dbReference type="AlphaFoldDB" id="A0A158R9N8"/>
<sequence length="118" mass="12666">MDNEKLLGGLYQSHTVNKRLNKGTAAKYTQFLWLSAFRTNLTFCCAMTTTSSGGGGGDGGSGVGDCWSQVNSSRYDQTVCSVGECIITPYMVALLAENRHHSDSVAMLRCIANAIHPV</sequence>
<reference evidence="3" key="1">
    <citation type="submission" date="2016-04" db="UniProtKB">
        <authorList>
            <consortium name="WormBaseParasite"/>
        </authorList>
    </citation>
    <scope>IDENTIFICATION</scope>
</reference>
<gene>
    <name evidence="1" type="ORF">TASK_LOCUS7546</name>
</gene>
<dbReference type="WBParaSite" id="TASK_0000754501-mRNA-1">
    <property type="protein sequence ID" value="TASK_0000754501-mRNA-1"/>
    <property type="gene ID" value="TASK_0000754501"/>
</dbReference>
<reference evidence="1 2" key="2">
    <citation type="submission" date="2018-11" db="EMBL/GenBank/DDBJ databases">
        <authorList>
            <consortium name="Pathogen Informatics"/>
        </authorList>
    </citation>
    <scope>NUCLEOTIDE SEQUENCE [LARGE SCALE GENOMIC DNA]</scope>
</reference>
<accession>A0A158R9N8</accession>